<evidence type="ECO:0000256" key="1">
    <source>
        <dbReference type="PIRSR" id="PIRSR637460-1"/>
    </source>
</evidence>
<dbReference type="InterPro" id="IPR037460">
    <property type="entry name" value="SEST-like"/>
</dbReference>
<evidence type="ECO:0000313" key="6">
    <source>
        <dbReference type="EMBL" id="PPE74272.1"/>
    </source>
</evidence>
<gene>
    <name evidence="6" type="ORF">C3942_09595</name>
</gene>
<dbReference type="PANTHER" id="PTHR37981">
    <property type="entry name" value="LIPASE 2"/>
    <property type="match status" value="1"/>
</dbReference>
<dbReference type="CDD" id="cd01823">
    <property type="entry name" value="SEST_like"/>
    <property type="match status" value="1"/>
</dbReference>
<dbReference type="InterPro" id="IPR031768">
    <property type="entry name" value="CBM60_xylan-bd"/>
</dbReference>
<keyword evidence="7" id="KW-1185">Reference proteome</keyword>
<accession>A0A2S5TH48</accession>
<evidence type="ECO:0000259" key="5">
    <source>
        <dbReference type="Pfam" id="PF16841"/>
    </source>
</evidence>
<dbReference type="PANTHER" id="PTHR37981:SF1">
    <property type="entry name" value="SGNH HYDROLASE-TYPE ESTERASE DOMAIN-CONTAINING PROTEIN"/>
    <property type="match status" value="1"/>
</dbReference>
<dbReference type="SUPFAM" id="SSF52266">
    <property type="entry name" value="SGNH hydrolase"/>
    <property type="match status" value="1"/>
</dbReference>
<organism evidence="6 7">
    <name type="scientific">Solimonas fluminis</name>
    <dbReference type="NCBI Taxonomy" id="2086571"/>
    <lineage>
        <taxon>Bacteria</taxon>
        <taxon>Pseudomonadati</taxon>
        <taxon>Pseudomonadota</taxon>
        <taxon>Gammaproteobacteria</taxon>
        <taxon>Nevskiales</taxon>
        <taxon>Nevskiaceae</taxon>
        <taxon>Solimonas</taxon>
    </lineage>
</organism>
<dbReference type="OrthoDB" id="5503950at2"/>
<evidence type="ECO:0000256" key="2">
    <source>
        <dbReference type="PIRSR" id="PIRSR637460-2"/>
    </source>
</evidence>
<proteinExistence type="predicted"/>
<feature type="disulfide bond" evidence="2">
    <location>
        <begin position="258"/>
        <end position="266"/>
    </location>
</feature>
<dbReference type="GO" id="GO:0016788">
    <property type="term" value="F:hydrolase activity, acting on ester bonds"/>
    <property type="evidence" value="ECO:0007669"/>
    <property type="project" value="InterPro"/>
</dbReference>
<feature type="domain" description="SGNH hydrolase-type esterase" evidence="4">
    <location>
        <begin position="167"/>
        <end position="414"/>
    </location>
</feature>
<feature type="active site" evidence="1">
    <location>
        <position position="407"/>
    </location>
</feature>
<dbReference type="InterPro" id="IPR036514">
    <property type="entry name" value="SGNH_hydro_sf"/>
</dbReference>
<evidence type="ECO:0008006" key="8">
    <source>
        <dbReference type="Google" id="ProtNLM"/>
    </source>
</evidence>
<evidence type="ECO:0000313" key="7">
    <source>
        <dbReference type="Proteomes" id="UP000238220"/>
    </source>
</evidence>
<evidence type="ECO:0000259" key="4">
    <source>
        <dbReference type="Pfam" id="PF13472"/>
    </source>
</evidence>
<dbReference type="Pfam" id="PF16841">
    <property type="entry name" value="CBM60"/>
    <property type="match status" value="1"/>
</dbReference>
<dbReference type="AlphaFoldDB" id="A0A2S5TH48"/>
<sequence>MKSLKLALAGVLLCAGGSAAAGQQLNFQEDAFSWNSTVGISSVDDPHASGGSATKLLRNSIGTLEASSSDLTRVRVRASGVQYQGTWPKMRIWLNGTVIATQSVSSPAWTDYSFPVASPAGLNRVQVEFTNQACGWWFNDYICNRGLLLDQVTLVEYGAPEPLDYVAMGDSYSSGWGAGSYDASDCGRSAYAAQVWLAAEQGMSLTNAACGGADTRHILNTSLGGEPPQIERVSGTTDLVTFTIGGNDTGLIWMLDQCVRTRSILCLGGIAGQSMQDQFNTKLNALGPKLTNVFNAIIQRAPNARIRAAGYPYIIPPEGDPVGCSWLENWERVSFNQMLVRVNDKIRDTAAAVAAATGADIAYVDPMAGTSPFMARDNGVVGSACSDSPSRYMLNRYEHPAANDGWHPNAAGQRHYKHLYEGSLQ</sequence>
<feature type="disulfide bond" evidence="2">
    <location>
        <begin position="186"/>
        <end position="210"/>
    </location>
</feature>
<feature type="disulfide bond" evidence="2">
    <location>
        <begin position="324"/>
        <end position="385"/>
    </location>
</feature>
<keyword evidence="2" id="KW-1015">Disulfide bond</keyword>
<dbReference type="InterPro" id="IPR013830">
    <property type="entry name" value="SGNH_hydro"/>
</dbReference>
<reference evidence="6 7" key="1">
    <citation type="submission" date="2018-02" db="EMBL/GenBank/DDBJ databases">
        <title>Genome sequencing of Solimonas sp. HR-BB.</title>
        <authorList>
            <person name="Lee Y."/>
            <person name="Jeon C.O."/>
        </authorList>
    </citation>
    <scope>NUCLEOTIDE SEQUENCE [LARGE SCALE GENOMIC DNA]</scope>
    <source>
        <strain evidence="6 7">HR-BB</strain>
    </source>
</reference>
<feature type="active site" description="Nucleophile" evidence="1">
    <location>
        <position position="171"/>
    </location>
</feature>
<dbReference type="Pfam" id="PF13472">
    <property type="entry name" value="Lipase_GDSL_2"/>
    <property type="match status" value="1"/>
</dbReference>
<feature type="signal peptide" evidence="3">
    <location>
        <begin position="1"/>
        <end position="20"/>
    </location>
</feature>
<evidence type="ECO:0000256" key="3">
    <source>
        <dbReference type="SAM" id="SignalP"/>
    </source>
</evidence>
<protein>
    <recommendedName>
        <fullName evidence="8">SGNH hydrolase-type esterase domain-containing protein</fullName>
    </recommendedName>
</protein>
<name>A0A2S5TH48_9GAMM</name>
<dbReference type="GO" id="GO:0006629">
    <property type="term" value="P:lipid metabolic process"/>
    <property type="evidence" value="ECO:0007669"/>
    <property type="project" value="TreeGrafter"/>
</dbReference>
<feature type="domain" description="Carbohydrate binding module xylan-binding" evidence="5">
    <location>
        <begin position="74"/>
        <end position="154"/>
    </location>
</feature>
<keyword evidence="3" id="KW-0732">Signal</keyword>
<dbReference type="Proteomes" id="UP000238220">
    <property type="component" value="Unassembled WGS sequence"/>
</dbReference>
<dbReference type="EMBL" id="PSNW01000004">
    <property type="protein sequence ID" value="PPE74272.1"/>
    <property type="molecule type" value="Genomic_DNA"/>
</dbReference>
<feature type="chain" id="PRO_5015672862" description="SGNH hydrolase-type esterase domain-containing protein" evidence="3">
    <location>
        <begin position="21"/>
        <end position="425"/>
    </location>
</feature>
<comment type="caution">
    <text evidence="6">The sequence shown here is derived from an EMBL/GenBank/DDBJ whole genome shotgun (WGS) entry which is preliminary data.</text>
</comment>
<dbReference type="RefSeq" id="WP_104230160.1">
    <property type="nucleotide sequence ID" value="NZ_PSNW01000004.1"/>
</dbReference>
<dbReference type="Gene3D" id="3.40.50.1110">
    <property type="entry name" value="SGNH hydrolase"/>
    <property type="match status" value="1"/>
</dbReference>